<dbReference type="GO" id="GO:0005524">
    <property type="term" value="F:ATP binding"/>
    <property type="evidence" value="ECO:0007669"/>
    <property type="project" value="UniProtKB-KW"/>
</dbReference>
<protein>
    <recommendedName>
        <fullName evidence="2">histidine kinase</fullName>
        <ecNumber evidence="2">2.7.13.3</ecNumber>
    </recommendedName>
</protein>
<keyword evidence="7" id="KW-0067">ATP-binding</keyword>
<dbReference type="Gene3D" id="3.30.450.20">
    <property type="entry name" value="PAS domain"/>
    <property type="match status" value="1"/>
</dbReference>
<comment type="caution">
    <text evidence="10">The sequence shown here is derived from an EMBL/GenBank/DDBJ whole genome shotgun (WGS) entry which is preliminary data.</text>
</comment>
<evidence type="ECO:0000256" key="4">
    <source>
        <dbReference type="ARBA" id="ARBA00022679"/>
    </source>
</evidence>
<evidence type="ECO:0000256" key="5">
    <source>
        <dbReference type="ARBA" id="ARBA00022741"/>
    </source>
</evidence>
<feature type="transmembrane region" description="Helical" evidence="8">
    <location>
        <begin position="20"/>
        <end position="39"/>
    </location>
</feature>
<dbReference type="PANTHER" id="PTHR41523">
    <property type="entry name" value="TWO-COMPONENT SYSTEM SENSOR PROTEIN"/>
    <property type="match status" value="1"/>
</dbReference>
<reference evidence="10 11" key="1">
    <citation type="submission" date="2018-08" db="EMBL/GenBank/DDBJ databases">
        <title>The draft genome squence of Brumimicrobium sp. N62.</title>
        <authorList>
            <person name="Du Z.-J."/>
            <person name="Luo H.-R."/>
        </authorList>
    </citation>
    <scope>NUCLEOTIDE SEQUENCE [LARGE SCALE GENOMIC DNA]</scope>
    <source>
        <strain evidence="10 11">N62</strain>
    </source>
</reference>
<evidence type="ECO:0000259" key="9">
    <source>
        <dbReference type="Pfam" id="PF07568"/>
    </source>
</evidence>
<feature type="transmembrane region" description="Helical" evidence="8">
    <location>
        <begin position="99"/>
        <end position="130"/>
    </location>
</feature>
<keyword evidence="4" id="KW-0808">Transferase</keyword>
<feature type="transmembrane region" description="Helical" evidence="8">
    <location>
        <begin position="69"/>
        <end position="87"/>
    </location>
</feature>
<dbReference type="Gene3D" id="3.30.565.10">
    <property type="entry name" value="Histidine kinase-like ATPase, C-terminal domain"/>
    <property type="match status" value="1"/>
</dbReference>
<dbReference type="RefSeq" id="WP_116879755.1">
    <property type="nucleotide sequence ID" value="NZ_QURB01000001.1"/>
</dbReference>
<evidence type="ECO:0000256" key="6">
    <source>
        <dbReference type="ARBA" id="ARBA00022777"/>
    </source>
</evidence>
<feature type="domain" description="Signal transduction histidine kinase subgroup 2 dimerisation and phosphoacceptor" evidence="9">
    <location>
        <begin position="210"/>
        <end position="283"/>
    </location>
</feature>
<keyword evidence="8" id="KW-0812">Transmembrane</keyword>
<evidence type="ECO:0000256" key="3">
    <source>
        <dbReference type="ARBA" id="ARBA00022553"/>
    </source>
</evidence>
<sequence length="400" mass="46287">MSSSDLSNFEEKTKFNFIWSINYVFTIVGFIMTVFTYLIDDSFFIFYLIVLFINFFGLFALKYFKIYKVIAHILYFSVTIIMALAIFTVPESLHLQESLWMVVIVLSAFFTLGNLTGIFYLIVNTVFFVIYYNVTFPGTAYLSLTIKPEALIVLSIEFGISMFLIGYIMYRFGLINKHARDAANSAYEELKEEKRIVEYQNTEKTVLLQEIHHRVKNNMQVIVSLLRLQSGEIKSEEARQSFEEAITRILTMSLIHQKMYEKESLINLDVKDYLNTLVNNLINTGLIDKEIDFNVESTLSFVSSTTIVPLGLIISELVSNSMKHAFKHSGKITLQVSPADEEYFNMIYADDGKWKGGSSNTFGTQLIEIFVDQLEGEFRREIKDEGTFYYFKLKNLEKDE</sequence>
<dbReference type="EC" id="2.7.13.3" evidence="2"/>
<keyword evidence="8" id="KW-0472">Membrane</keyword>
<evidence type="ECO:0000313" key="11">
    <source>
        <dbReference type="Proteomes" id="UP000257127"/>
    </source>
</evidence>
<name>A0A3E1F2A6_9FLAO</name>
<dbReference type="InterPro" id="IPR011495">
    <property type="entry name" value="Sig_transdc_His_kin_sub2_dim/P"/>
</dbReference>
<organism evidence="10 11">
    <name type="scientific">Brumimicrobium aurantiacum</name>
    <dbReference type="NCBI Taxonomy" id="1737063"/>
    <lineage>
        <taxon>Bacteria</taxon>
        <taxon>Pseudomonadati</taxon>
        <taxon>Bacteroidota</taxon>
        <taxon>Flavobacteriia</taxon>
        <taxon>Flavobacteriales</taxon>
        <taxon>Crocinitomicaceae</taxon>
        <taxon>Brumimicrobium</taxon>
    </lineage>
</organism>
<dbReference type="Pfam" id="PF07568">
    <property type="entry name" value="HisKA_2"/>
    <property type="match status" value="1"/>
</dbReference>
<proteinExistence type="predicted"/>
<dbReference type="PANTHER" id="PTHR41523:SF8">
    <property type="entry name" value="ETHYLENE RESPONSE SENSOR PROTEIN"/>
    <property type="match status" value="1"/>
</dbReference>
<dbReference type="OrthoDB" id="9767435at2"/>
<dbReference type="AlphaFoldDB" id="A0A3E1F2A6"/>
<gene>
    <name evidence="10" type="ORF">DXU93_02990</name>
</gene>
<comment type="catalytic activity">
    <reaction evidence="1">
        <text>ATP + protein L-histidine = ADP + protein N-phospho-L-histidine.</text>
        <dbReference type="EC" id="2.7.13.3"/>
    </reaction>
</comment>
<dbReference type="InterPro" id="IPR036890">
    <property type="entry name" value="HATPase_C_sf"/>
</dbReference>
<keyword evidence="6" id="KW-0418">Kinase</keyword>
<keyword evidence="11" id="KW-1185">Reference proteome</keyword>
<evidence type="ECO:0000256" key="1">
    <source>
        <dbReference type="ARBA" id="ARBA00000085"/>
    </source>
</evidence>
<dbReference type="SUPFAM" id="SSF55874">
    <property type="entry name" value="ATPase domain of HSP90 chaperone/DNA topoisomerase II/histidine kinase"/>
    <property type="match status" value="1"/>
</dbReference>
<evidence type="ECO:0000256" key="2">
    <source>
        <dbReference type="ARBA" id="ARBA00012438"/>
    </source>
</evidence>
<feature type="transmembrane region" description="Helical" evidence="8">
    <location>
        <begin position="150"/>
        <end position="170"/>
    </location>
</feature>
<dbReference type="Proteomes" id="UP000257127">
    <property type="component" value="Unassembled WGS sequence"/>
</dbReference>
<feature type="transmembrane region" description="Helical" evidence="8">
    <location>
        <begin position="44"/>
        <end position="63"/>
    </location>
</feature>
<evidence type="ECO:0000256" key="8">
    <source>
        <dbReference type="SAM" id="Phobius"/>
    </source>
</evidence>
<keyword evidence="3" id="KW-0597">Phosphoprotein</keyword>
<keyword evidence="8" id="KW-1133">Transmembrane helix</keyword>
<keyword evidence="5" id="KW-0547">Nucleotide-binding</keyword>
<accession>A0A3E1F2A6</accession>
<evidence type="ECO:0000256" key="7">
    <source>
        <dbReference type="ARBA" id="ARBA00022840"/>
    </source>
</evidence>
<dbReference type="EMBL" id="QURB01000001">
    <property type="protein sequence ID" value="RFC55920.1"/>
    <property type="molecule type" value="Genomic_DNA"/>
</dbReference>
<dbReference type="GO" id="GO:0004673">
    <property type="term" value="F:protein histidine kinase activity"/>
    <property type="evidence" value="ECO:0007669"/>
    <property type="project" value="UniProtKB-EC"/>
</dbReference>
<evidence type="ECO:0000313" key="10">
    <source>
        <dbReference type="EMBL" id="RFC55920.1"/>
    </source>
</evidence>